<gene>
    <name evidence="1" type="ordered locus">Rvan_0001</name>
</gene>
<dbReference type="AlphaFoldDB" id="E3I473"/>
<dbReference type="KEGG" id="rva:Rvan_0001"/>
<protein>
    <submittedName>
        <fullName evidence="1">Uncharacterized protein</fullName>
    </submittedName>
</protein>
<keyword evidence="2" id="KW-1185">Reference proteome</keyword>
<proteinExistence type="predicted"/>
<accession>E3I473</accession>
<organism evidence="1 2">
    <name type="scientific">Rhodomicrobium vannielii (strain ATCC 17100 / DSM 162 / LMG 4299 / NCIMB 10020 / ATH 3.1.1)</name>
    <dbReference type="NCBI Taxonomy" id="648757"/>
    <lineage>
        <taxon>Bacteria</taxon>
        <taxon>Pseudomonadati</taxon>
        <taxon>Pseudomonadota</taxon>
        <taxon>Alphaproteobacteria</taxon>
        <taxon>Hyphomicrobiales</taxon>
        <taxon>Hyphomicrobiaceae</taxon>
        <taxon>Rhodomicrobium</taxon>
    </lineage>
</organism>
<dbReference type="Proteomes" id="UP000001399">
    <property type="component" value="Chromosome"/>
</dbReference>
<evidence type="ECO:0000313" key="1">
    <source>
        <dbReference type="EMBL" id="ADP69292.1"/>
    </source>
</evidence>
<name>E3I473_RHOVT</name>
<dbReference type="HOGENOM" id="CLU_1146497_0_0_5"/>
<dbReference type="STRING" id="648757.Rvan_0001"/>
<reference evidence="2" key="1">
    <citation type="journal article" date="2011" name="J. Bacteriol.">
        <title>Genome sequences of eight morphologically diverse alphaproteobacteria.</title>
        <authorList>
            <consortium name="US DOE Joint Genome Institute"/>
            <person name="Brown P.J."/>
            <person name="Kysela D.T."/>
            <person name="Buechlein A."/>
            <person name="Hemmerich C."/>
            <person name="Brun Y.V."/>
        </authorList>
    </citation>
    <scope>NUCLEOTIDE SEQUENCE [LARGE SCALE GENOMIC DNA]</scope>
    <source>
        <strain evidence="2">ATCC 17100 / ATH 3.1.1 / DSM 162 / LMG 4299</strain>
    </source>
</reference>
<sequence>MLGRMAGHRGRKDRVGKIGSQVLKLPRRNIGLPGKGRVLGLQGFDAVAAARPRHESVRMIRENRSHMARHRQFPRIYTYRLRQCRDAFTSHTSSSRPMPCGQKVNTNPDRIRRAPTIHCLIMDIALHPWRPLHLAKLGTHYKVTLSGGEQPPFGDPTIQRLALRRKWAPPLPKLQMHTPRLHLERPVQAQNGSQATGIVNDSFTSASTQKMRGCLLAAPALVADFRRSHKRIQPSATGAFAR</sequence>
<dbReference type="EMBL" id="CP002292">
    <property type="protein sequence ID" value="ADP69292.1"/>
    <property type="molecule type" value="Genomic_DNA"/>
</dbReference>
<evidence type="ECO:0000313" key="2">
    <source>
        <dbReference type="Proteomes" id="UP000001399"/>
    </source>
</evidence>